<evidence type="ECO:0000313" key="2">
    <source>
        <dbReference type="Proteomes" id="UP001432027"/>
    </source>
</evidence>
<feature type="non-terminal residue" evidence="1">
    <location>
        <position position="1"/>
    </location>
</feature>
<accession>A0AAV5T297</accession>
<gene>
    <name evidence="1" type="ORF">PENTCL1PPCAC_11872</name>
</gene>
<protein>
    <recommendedName>
        <fullName evidence="3">Protein quiver</fullName>
    </recommendedName>
</protein>
<reference evidence="1" key="1">
    <citation type="submission" date="2023-10" db="EMBL/GenBank/DDBJ databases">
        <title>Genome assembly of Pristionchus species.</title>
        <authorList>
            <person name="Yoshida K."/>
            <person name="Sommer R.J."/>
        </authorList>
    </citation>
    <scope>NUCLEOTIDE SEQUENCE</scope>
    <source>
        <strain evidence="1">RS0144</strain>
    </source>
</reference>
<organism evidence="1 2">
    <name type="scientific">Pristionchus entomophagus</name>
    <dbReference type="NCBI Taxonomy" id="358040"/>
    <lineage>
        <taxon>Eukaryota</taxon>
        <taxon>Metazoa</taxon>
        <taxon>Ecdysozoa</taxon>
        <taxon>Nematoda</taxon>
        <taxon>Chromadorea</taxon>
        <taxon>Rhabditida</taxon>
        <taxon>Rhabditina</taxon>
        <taxon>Diplogasteromorpha</taxon>
        <taxon>Diplogasteroidea</taxon>
        <taxon>Neodiplogasteridae</taxon>
        <taxon>Pristionchus</taxon>
    </lineage>
</organism>
<evidence type="ECO:0000313" key="1">
    <source>
        <dbReference type="EMBL" id="GMS89697.1"/>
    </source>
</evidence>
<sequence length="148" mass="17366">LLFFLFALQIECRTPIVNMTLPKFMCAHSQFVHIKHKAGNWKLTNKKHLNETLSCHGACWYYIEKILGREYYFHSNCDLHHPGRWIKGNCTSVKGEEQIRCSCNEDMCNQPNGIDIPSFMKTYFNLMVQRAYGNNDVRKIEEYSKHAS</sequence>
<proteinExistence type="predicted"/>
<keyword evidence="2" id="KW-1185">Reference proteome</keyword>
<comment type="caution">
    <text evidence="1">The sequence shown here is derived from an EMBL/GenBank/DDBJ whole genome shotgun (WGS) entry which is preliminary data.</text>
</comment>
<dbReference type="EMBL" id="BTSX01000003">
    <property type="protein sequence ID" value="GMS89697.1"/>
    <property type="molecule type" value="Genomic_DNA"/>
</dbReference>
<dbReference type="AlphaFoldDB" id="A0AAV5T297"/>
<name>A0AAV5T297_9BILA</name>
<evidence type="ECO:0008006" key="3">
    <source>
        <dbReference type="Google" id="ProtNLM"/>
    </source>
</evidence>
<dbReference type="Proteomes" id="UP001432027">
    <property type="component" value="Unassembled WGS sequence"/>
</dbReference>